<reference evidence="1 2" key="1">
    <citation type="submission" date="2019-03" db="EMBL/GenBank/DDBJ databases">
        <title>Sequencing the genomes of 1000 actinobacteria strains.</title>
        <authorList>
            <person name="Klenk H.-P."/>
        </authorList>
    </citation>
    <scope>NUCLEOTIDE SEQUENCE [LARGE SCALE GENOMIC DNA]</scope>
    <source>
        <strain evidence="1 2">DSM 43805</strain>
    </source>
</reference>
<proteinExistence type="predicted"/>
<comment type="caution">
    <text evidence="1">The sequence shown here is derived from an EMBL/GenBank/DDBJ whole genome shotgun (WGS) entry which is preliminary data.</text>
</comment>
<dbReference type="RefSeq" id="WP_133876115.1">
    <property type="nucleotide sequence ID" value="NZ_BOMD01000095.1"/>
</dbReference>
<name>A0A4R6JZ66_9ACTN</name>
<keyword evidence="2" id="KW-1185">Reference proteome</keyword>
<dbReference type="EMBL" id="SNWR01000001">
    <property type="protein sequence ID" value="TDO42193.1"/>
    <property type="molecule type" value="Genomic_DNA"/>
</dbReference>
<gene>
    <name evidence="1" type="ORF">C8E87_5959</name>
</gene>
<dbReference type="Proteomes" id="UP000294901">
    <property type="component" value="Unassembled WGS sequence"/>
</dbReference>
<protein>
    <submittedName>
        <fullName evidence="1">Uncharacterized protein</fullName>
    </submittedName>
</protein>
<accession>A0A4R6JZ66</accession>
<sequence>MQHTCRAEILDAIRDILRRSGYDTFTLTDILTEMRRRNSRYAETTIRTHVASHMCGDLAELERVDRATYRLRAPLHRSTGLPPVPALAPAWPWEGAVQSVFVELLGHHGWSIDSVADTATKARGVDVLASRPGRRLGAEVKGWPSAGYADPRRAAEAKRTQPSTQAGHWFSQALFKAMMLLDSHLGRESLMVLPDYSRYRDLTVRTRTGRSLAGIHVVLLNPDGAFVSEFWRP</sequence>
<dbReference type="OrthoDB" id="2833825at2"/>
<dbReference type="AlphaFoldDB" id="A0A4R6JZ66"/>
<organism evidence="1 2">
    <name type="scientific">Paractinoplanes brasiliensis</name>
    <dbReference type="NCBI Taxonomy" id="52695"/>
    <lineage>
        <taxon>Bacteria</taxon>
        <taxon>Bacillati</taxon>
        <taxon>Actinomycetota</taxon>
        <taxon>Actinomycetes</taxon>
        <taxon>Micromonosporales</taxon>
        <taxon>Micromonosporaceae</taxon>
        <taxon>Paractinoplanes</taxon>
    </lineage>
</organism>
<evidence type="ECO:0000313" key="2">
    <source>
        <dbReference type="Proteomes" id="UP000294901"/>
    </source>
</evidence>
<evidence type="ECO:0000313" key="1">
    <source>
        <dbReference type="EMBL" id="TDO42193.1"/>
    </source>
</evidence>